<evidence type="ECO:0000313" key="2">
    <source>
        <dbReference type="Proteomes" id="UP000315295"/>
    </source>
</evidence>
<accession>A0A540KAY2</accession>
<evidence type="ECO:0000313" key="1">
    <source>
        <dbReference type="EMBL" id="TQD71300.1"/>
    </source>
</evidence>
<name>A0A540KAY2_MALBA</name>
<gene>
    <name evidence="1" type="ORF">C1H46_043172</name>
</gene>
<sequence>MSEKTREHPWPNPDSHEAFWKDWRDGFLETESVGTLCKFIDIEWKKSKCLMDGFVVVLFGGGFG</sequence>
<protein>
    <submittedName>
        <fullName evidence="1">Uncharacterized protein</fullName>
    </submittedName>
</protein>
<proteinExistence type="predicted"/>
<dbReference type="EMBL" id="VIEB01001576">
    <property type="protein sequence ID" value="TQD71300.1"/>
    <property type="molecule type" value="Genomic_DNA"/>
</dbReference>
<dbReference type="Proteomes" id="UP000315295">
    <property type="component" value="Unassembled WGS sequence"/>
</dbReference>
<comment type="caution">
    <text evidence="1">The sequence shown here is derived from an EMBL/GenBank/DDBJ whole genome shotgun (WGS) entry which is preliminary data.</text>
</comment>
<keyword evidence="2" id="KW-1185">Reference proteome</keyword>
<reference evidence="1 2" key="1">
    <citation type="journal article" date="2019" name="G3 (Bethesda)">
        <title>Sequencing of a Wild Apple (Malus baccata) Genome Unravels the Differences Between Cultivated and Wild Apple Species Regarding Disease Resistance and Cold Tolerance.</title>
        <authorList>
            <person name="Chen X."/>
        </authorList>
    </citation>
    <scope>NUCLEOTIDE SEQUENCE [LARGE SCALE GENOMIC DNA]</scope>
    <source>
        <strain evidence="2">cv. Shandingzi</strain>
        <tissue evidence="1">Leaves</tissue>
    </source>
</reference>
<dbReference type="AlphaFoldDB" id="A0A540KAY2"/>
<organism evidence="1 2">
    <name type="scientific">Malus baccata</name>
    <name type="common">Siberian crab apple</name>
    <name type="synonym">Pyrus baccata</name>
    <dbReference type="NCBI Taxonomy" id="106549"/>
    <lineage>
        <taxon>Eukaryota</taxon>
        <taxon>Viridiplantae</taxon>
        <taxon>Streptophyta</taxon>
        <taxon>Embryophyta</taxon>
        <taxon>Tracheophyta</taxon>
        <taxon>Spermatophyta</taxon>
        <taxon>Magnoliopsida</taxon>
        <taxon>eudicotyledons</taxon>
        <taxon>Gunneridae</taxon>
        <taxon>Pentapetalae</taxon>
        <taxon>rosids</taxon>
        <taxon>fabids</taxon>
        <taxon>Rosales</taxon>
        <taxon>Rosaceae</taxon>
        <taxon>Amygdaloideae</taxon>
        <taxon>Maleae</taxon>
        <taxon>Malus</taxon>
    </lineage>
</organism>